<feature type="domain" description="IPT/TIG" evidence="2">
    <location>
        <begin position="2"/>
        <end position="80"/>
    </location>
</feature>
<organism evidence="3">
    <name type="scientific">marine sediment metagenome</name>
    <dbReference type="NCBI Taxonomy" id="412755"/>
    <lineage>
        <taxon>unclassified sequences</taxon>
        <taxon>metagenomes</taxon>
        <taxon>ecological metagenomes</taxon>
    </lineage>
</organism>
<evidence type="ECO:0000256" key="1">
    <source>
        <dbReference type="SAM" id="MobiDB-lite"/>
    </source>
</evidence>
<sequence length="320" mass="34750">MPNTGPAGGLTLVTLTTNNLREHPEPPLTGQTSGVLQRNVQVLFGATPADDVRVISQGKATCLTPIHDPGRVDVTVKNLDDNGDPIVGEEATKASAYTFQRPNLTVESDFTRVIRTLLREMKRQILPEVSITVHTDYDEDTGDFLNTPKVASLPALILNGPDVAENRFFSVNQNTQVTLPDGTVQLRRGPYTVDLEFDLIGAADLTKQLFDLSAATTLFFHRNKFLVMDRDPADASLGTVRYEMDFIPEGEPDSTTRRGESNIRSFSGTVLIRGFDLEDLAGVTDDAVVGLSKEMPTVPELEDANQLNPGLPVGKSPGSC</sequence>
<dbReference type="AlphaFoldDB" id="A0A0F9TB38"/>
<protein>
    <recommendedName>
        <fullName evidence="2">IPT/TIG domain-containing protein</fullName>
    </recommendedName>
</protein>
<dbReference type="EMBL" id="LAZR01000367">
    <property type="protein sequence ID" value="KKN72177.1"/>
    <property type="molecule type" value="Genomic_DNA"/>
</dbReference>
<dbReference type="InterPro" id="IPR002909">
    <property type="entry name" value="IPT_dom"/>
</dbReference>
<gene>
    <name evidence="3" type="ORF">LCGC14_0413140</name>
</gene>
<name>A0A0F9TB38_9ZZZZ</name>
<comment type="caution">
    <text evidence="3">The sequence shown here is derived from an EMBL/GenBank/DDBJ whole genome shotgun (WGS) entry which is preliminary data.</text>
</comment>
<reference evidence="3" key="1">
    <citation type="journal article" date="2015" name="Nature">
        <title>Complex archaea that bridge the gap between prokaryotes and eukaryotes.</title>
        <authorList>
            <person name="Spang A."/>
            <person name="Saw J.H."/>
            <person name="Jorgensen S.L."/>
            <person name="Zaremba-Niedzwiedzka K."/>
            <person name="Martijn J."/>
            <person name="Lind A.E."/>
            <person name="van Eijk R."/>
            <person name="Schleper C."/>
            <person name="Guy L."/>
            <person name="Ettema T.J."/>
        </authorList>
    </citation>
    <scope>NUCLEOTIDE SEQUENCE</scope>
</reference>
<proteinExistence type="predicted"/>
<dbReference type="InterPro" id="IPR013783">
    <property type="entry name" value="Ig-like_fold"/>
</dbReference>
<dbReference type="Pfam" id="PF01833">
    <property type="entry name" value="TIG"/>
    <property type="match status" value="1"/>
</dbReference>
<feature type="region of interest" description="Disordered" evidence="1">
    <location>
        <begin position="299"/>
        <end position="320"/>
    </location>
</feature>
<dbReference type="Gene3D" id="2.60.40.10">
    <property type="entry name" value="Immunoglobulins"/>
    <property type="match status" value="1"/>
</dbReference>
<dbReference type="InterPro" id="IPR014756">
    <property type="entry name" value="Ig_E-set"/>
</dbReference>
<dbReference type="CDD" id="cd00102">
    <property type="entry name" value="IPT"/>
    <property type="match status" value="1"/>
</dbReference>
<evidence type="ECO:0000259" key="2">
    <source>
        <dbReference type="Pfam" id="PF01833"/>
    </source>
</evidence>
<accession>A0A0F9TB38</accession>
<dbReference type="SUPFAM" id="SSF81296">
    <property type="entry name" value="E set domains"/>
    <property type="match status" value="1"/>
</dbReference>
<evidence type="ECO:0000313" key="3">
    <source>
        <dbReference type="EMBL" id="KKN72177.1"/>
    </source>
</evidence>